<dbReference type="Proteomes" id="UP000765845">
    <property type="component" value="Unassembled WGS sequence"/>
</dbReference>
<evidence type="ECO:0000313" key="2">
    <source>
        <dbReference type="Proteomes" id="UP000765845"/>
    </source>
</evidence>
<protein>
    <submittedName>
        <fullName evidence="1">Uncharacterized protein</fullName>
    </submittedName>
</protein>
<dbReference type="RefSeq" id="WP_168448576.1">
    <property type="nucleotide sequence ID" value="NZ_JAAWWK010000001.1"/>
</dbReference>
<keyword evidence="2" id="KW-1185">Reference proteome</keyword>
<dbReference type="EMBL" id="JAAWWK010000001">
    <property type="protein sequence ID" value="NKI16031.1"/>
    <property type="molecule type" value="Genomic_DNA"/>
</dbReference>
<proteinExistence type="predicted"/>
<sequence>MVSIALRGDTACLARHSRRFGESRPVDQAAPCALAAAVDHLVSQPGIRRIVIRQSVRDPGAKGTNKE</sequence>
<name>A0ABX1GAQ4_9GAMM</name>
<reference evidence="1 2" key="1">
    <citation type="submission" date="2020-04" db="EMBL/GenBank/DDBJ databases">
        <authorList>
            <person name="Yoon J."/>
        </authorList>
    </citation>
    <scope>NUCLEOTIDE SEQUENCE [LARGE SCALE GENOMIC DNA]</scope>
    <source>
        <strain evidence="1 2">KMU-166</strain>
    </source>
</reference>
<evidence type="ECO:0000313" key="1">
    <source>
        <dbReference type="EMBL" id="NKI16031.1"/>
    </source>
</evidence>
<accession>A0ABX1GAQ4</accession>
<comment type="caution">
    <text evidence="1">The sequence shown here is derived from an EMBL/GenBank/DDBJ whole genome shotgun (WGS) entry which is preliminary data.</text>
</comment>
<organism evidence="1 2">
    <name type="scientific">Spongiibacter thalassae</name>
    <dbReference type="NCBI Taxonomy" id="2721624"/>
    <lineage>
        <taxon>Bacteria</taxon>
        <taxon>Pseudomonadati</taxon>
        <taxon>Pseudomonadota</taxon>
        <taxon>Gammaproteobacteria</taxon>
        <taxon>Cellvibrionales</taxon>
        <taxon>Spongiibacteraceae</taxon>
        <taxon>Spongiibacter</taxon>
    </lineage>
</organism>
<gene>
    <name evidence="1" type="ORF">HCU74_01235</name>
</gene>